<dbReference type="GO" id="GO:0006412">
    <property type="term" value="P:translation"/>
    <property type="evidence" value="ECO:0007669"/>
    <property type="project" value="InterPro"/>
</dbReference>
<gene>
    <name evidence="1" type="ORF">UR88_C0018G0007</name>
</gene>
<evidence type="ECO:0000313" key="1">
    <source>
        <dbReference type="EMBL" id="KKP85426.1"/>
    </source>
</evidence>
<proteinExistence type="predicted"/>
<protein>
    <submittedName>
        <fullName evidence="1">Uncharacterized protein</fullName>
    </submittedName>
</protein>
<dbReference type="GO" id="GO:0003735">
    <property type="term" value="F:structural constituent of ribosome"/>
    <property type="evidence" value="ECO:0007669"/>
    <property type="project" value="InterPro"/>
</dbReference>
<comment type="caution">
    <text evidence="1">The sequence shown here is derived from an EMBL/GenBank/DDBJ whole genome shotgun (WGS) entry which is preliminary data.</text>
</comment>
<dbReference type="GO" id="GO:0005840">
    <property type="term" value="C:ribosome"/>
    <property type="evidence" value="ECO:0007669"/>
    <property type="project" value="InterPro"/>
</dbReference>
<sequence>MYINLLIQLKNAQAVNKENIKFPYSKNDLIIAEILTANKFIVVVGGWVQSESFN</sequence>
<organism evidence="1 2">
    <name type="scientific">Candidatus Nomurabacteria bacterium GW2011_GWA1_35_8</name>
    <dbReference type="NCBI Taxonomy" id="1618727"/>
    <lineage>
        <taxon>Bacteria</taxon>
        <taxon>Candidatus Nomuraibacteriota</taxon>
    </lineage>
</organism>
<evidence type="ECO:0000313" key="2">
    <source>
        <dbReference type="Proteomes" id="UP000186383"/>
    </source>
</evidence>
<dbReference type="SUPFAM" id="SSF56047">
    <property type="entry name" value="Ribosomal protein S8"/>
    <property type="match status" value="1"/>
</dbReference>
<dbReference type="EMBL" id="LBQW01000018">
    <property type="protein sequence ID" value="KKP85426.1"/>
    <property type="molecule type" value="Genomic_DNA"/>
</dbReference>
<accession>A0A0G0D9W3</accession>
<reference evidence="1 2" key="1">
    <citation type="journal article" date="2015" name="Nature">
        <title>rRNA introns, odd ribosomes, and small enigmatic genomes across a large radiation of phyla.</title>
        <authorList>
            <person name="Brown C.T."/>
            <person name="Hug L.A."/>
            <person name="Thomas B.C."/>
            <person name="Sharon I."/>
            <person name="Castelle C.J."/>
            <person name="Singh A."/>
            <person name="Wilkins M.J."/>
            <person name="Williams K.H."/>
            <person name="Banfield J.F."/>
        </authorList>
    </citation>
    <scope>NUCLEOTIDE SEQUENCE [LARGE SCALE GENOMIC DNA]</scope>
</reference>
<dbReference type="Gene3D" id="3.30.1370.30">
    <property type="match status" value="1"/>
</dbReference>
<dbReference type="AlphaFoldDB" id="A0A0G0D9W3"/>
<dbReference type="Proteomes" id="UP000186383">
    <property type="component" value="Unassembled WGS sequence"/>
</dbReference>
<name>A0A0G0D9W3_9BACT</name>
<dbReference type="InterPro" id="IPR035987">
    <property type="entry name" value="Ribosomal_uS8_sf"/>
</dbReference>